<comment type="caution">
    <text evidence="2">The sequence shown here is derived from an EMBL/GenBank/DDBJ whole genome shotgun (WGS) entry which is preliminary data.</text>
</comment>
<name>A0A2P5EKC9_TREOI</name>
<dbReference type="Proteomes" id="UP000237000">
    <property type="component" value="Unassembled WGS sequence"/>
</dbReference>
<sequence length="183" mass="20419">MDEWNQKGGGREGRRGDDCGGSVQQWEKDTNRLLETTKTGFPMVHSGGEELSQGQIETWSETTSDILESGREALEVDDQNSLRAREESEAARLEGIQCLLDNLESKENKKREGTQVREDDKVDKEQIAGVEIENTRSKEMIRIGETIFSWLEVEEALNSLHIELIPKQKGINDMGGGGRGVDG</sequence>
<dbReference type="InParanoid" id="A0A2P5EKC9"/>
<dbReference type="EMBL" id="JXTC01000139">
    <property type="protein sequence ID" value="PON85965.1"/>
    <property type="molecule type" value="Genomic_DNA"/>
</dbReference>
<evidence type="ECO:0000313" key="3">
    <source>
        <dbReference type="Proteomes" id="UP000237000"/>
    </source>
</evidence>
<dbReference type="AlphaFoldDB" id="A0A2P5EKC9"/>
<proteinExistence type="predicted"/>
<keyword evidence="3" id="KW-1185">Reference proteome</keyword>
<reference evidence="3" key="1">
    <citation type="submission" date="2016-06" db="EMBL/GenBank/DDBJ databases">
        <title>Parallel loss of symbiosis genes in relatives of nitrogen-fixing non-legume Parasponia.</title>
        <authorList>
            <person name="Van Velzen R."/>
            <person name="Holmer R."/>
            <person name="Bu F."/>
            <person name="Rutten L."/>
            <person name="Van Zeijl A."/>
            <person name="Liu W."/>
            <person name="Santuari L."/>
            <person name="Cao Q."/>
            <person name="Sharma T."/>
            <person name="Shen D."/>
            <person name="Roswanjaya Y."/>
            <person name="Wardhani T."/>
            <person name="Kalhor M.S."/>
            <person name="Jansen J."/>
            <person name="Van den Hoogen J."/>
            <person name="Gungor B."/>
            <person name="Hartog M."/>
            <person name="Hontelez J."/>
            <person name="Verver J."/>
            <person name="Yang W.-C."/>
            <person name="Schijlen E."/>
            <person name="Repin R."/>
            <person name="Schilthuizen M."/>
            <person name="Schranz E."/>
            <person name="Heidstra R."/>
            <person name="Miyata K."/>
            <person name="Fedorova E."/>
            <person name="Kohlen W."/>
            <person name="Bisseling T."/>
            <person name="Smit S."/>
            <person name="Geurts R."/>
        </authorList>
    </citation>
    <scope>NUCLEOTIDE SEQUENCE [LARGE SCALE GENOMIC DNA]</scope>
    <source>
        <strain evidence="3">cv. RG33-2</strain>
    </source>
</reference>
<protein>
    <submittedName>
        <fullName evidence="2">Uncharacterized protein</fullName>
    </submittedName>
</protein>
<dbReference type="OrthoDB" id="10537758at2759"/>
<evidence type="ECO:0000256" key="1">
    <source>
        <dbReference type="SAM" id="MobiDB-lite"/>
    </source>
</evidence>
<evidence type="ECO:0000313" key="2">
    <source>
        <dbReference type="EMBL" id="PON85965.1"/>
    </source>
</evidence>
<feature type="compositionally biased region" description="Basic and acidic residues" evidence="1">
    <location>
        <begin position="9"/>
        <end position="18"/>
    </location>
</feature>
<feature type="region of interest" description="Disordered" evidence="1">
    <location>
        <begin position="1"/>
        <end position="57"/>
    </location>
</feature>
<organism evidence="2 3">
    <name type="scientific">Trema orientale</name>
    <name type="common">Charcoal tree</name>
    <name type="synonym">Celtis orientalis</name>
    <dbReference type="NCBI Taxonomy" id="63057"/>
    <lineage>
        <taxon>Eukaryota</taxon>
        <taxon>Viridiplantae</taxon>
        <taxon>Streptophyta</taxon>
        <taxon>Embryophyta</taxon>
        <taxon>Tracheophyta</taxon>
        <taxon>Spermatophyta</taxon>
        <taxon>Magnoliopsida</taxon>
        <taxon>eudicotyledons</taxon>
        <taxon>Gunneridae</taxon>
        <taxon>Pentapetalae</taxon>
        <taxon>rosids</taxon>
        <taxon>fabids</taxon>
        <taxon>Rosales</taxon>
        <taxon>Cannabaceae</taxon>
        <taxon>Trema</taxon>
    </lineage>
</organism>
<gene>
    <name evidence="2" type="ORF">TorRG33x02_182630</name>
</gene>
<accession>A0A2P5EKC9</accession>